<dbReference type="PANTHER" id="PTHR11921:SF29">
    <property type="entry name" value="SUCCINATE DEHYDROGENASE [UBIQUINONE] IRON-SULFUR SUBUNIT, MITOCHONDRIAL"/>
    <property type="match status" value="1"/>
</dbReference>
<dbReference type="Proteomes" id="UP001268683">
    <property type="component" value="Chromosome"/>
</dbReference>
<comment type="pathway">
    <text evidence="1">Carbohydrate metabolism; tricarboxylic acid cycle; fumarate from succinate (bacterial route): step 1/1.</text>
</comment>
<feature type="domain" description="2Fe-2S ferredoxin-type" evidence="15">
    <location>
        <begin position="1"/>
        <end position="89"/>
    </location>
</feature>
<evidence type="ECO:0000256" key="7">
    <source>
        <dbReference type="ARBA" id="ARBA00022532"/>
    </source>
</evidence>
<dbReference type="GO" id="GO:0008177">
    <property type="term" value="F:succinate dehydrogenase (quinone) activity"/>
    <property type="evidence" value="ECO:0007669"/>
    <property type="project" value="UniProtKB-EC"/>
</dbReference>
<dbReference type="InterPro" id="IPR017900">
    <property type="entry name" value="4Fe4S_Fe_S_CS"/>
</dbReference>
<dbReference type="InterPro" id="IPR025192">
    <property type="entry name" value="Succ_DH/fum_Rdtase_N"/>
</dbReference>
<dbReference type="RefSeq" id="WP_310798813.1">
    <property type="nucleotide sequence ID" value="NZ_CP123872.1"/>
</dbReference>
<dbReference type="PROSITE" id="PS51379">
    <property type="entry name" value="4FE4S_FER_2"/>
    <property type="match status" value="1"/>
</dbReference>
<organism evidence="17 18">
    <name type="scientific">Temperatibacter marinus</name>
    <dbReference type="NCBI Taxonomy" id="1456591"/>
    <lineage>
        <taxon>Bacteria</taxon>
        <taxon>Pseudomonadati</taxon>
        <taxon>Pseudomonadota</taxon>
        <taxon>Alphaproteobacteria</taxon>
        <taxon>Kordiimonadales</taxon>
        <taxon>Temperatibacteraceae</taxon>
        <taxon>Temperatibacter</taxon>
    </lineage>
</organism>
<dbReference type="PANTHER" id="PTHR11921">
    <property type="entry name" value="SUCCINATE DEHYDROGENASE IRON-SULFUR PROTEIN"/>
    <property type="match status" value="1"/>
</dbReference>
<dbReference type="InterPro" id="IPR004489">
    <property type="entry name" value="Succ_DH/fum_Rdtase_Fe-S"/>
</dbReference>
<evidence type="ECO:0000256" key="11">
    <source>
        <dbReference type="ARBA" id="ARBA00023004"/>
    </source>
</evidence>
<evidence type="ECO:0000256" key="6">
    <source>
        <dbReference type="ARBA" id="ARBA00022485"/>
    </source>
</evidence>
<dbReference type="PROSITE" id="PS00197">
    <property type="entry name" value="2FE2S_FER_1"/>
    <property type="match status" value="1"/>
</dbReference>
<evidence type="ECO:0000313" key="17">
    <source>
        <dbReference type="EMBL" id="WND02967.1"/>
    </source>
</evidence>
<dbReference type="GO" id="GO:0051538">
    <property type="term" value="F:3 iron, 4 sulfur cluster binding"/>
    <property type="evidence" value="ECO:0007669"/>
    <property type="project" value="UniProtKB-KW"/>
</dbReference>
<dbReference type="InterPro" id="IPR017896">
    <property type="entry name" value="4Fe4S_Fe-S-bd"/>
</dbReference>
<dbReference type="InterPro" id="IPR036010">
    <property type="entry name" value="2Fe-2S_ferredoxin-like_sf"/>
</dbReference>
<dbReference type="InterPro" id="IPR012675">
    <property type="entry name" value="Beta-grasp_dom_sf"/>
</dbReference>
<evidence type="ECO:0000256" key="4">
    <source>
        <dbReference type="ARBA" id="ARBA00012792"/>
    </source>
</evidence>
<comment type="subunit">
    <text evidence="3">Part of an enzyme complex containing four subunits: a flavoprotein, an iron-sulfur, cytochrome b-556, and a hydrophobic anchor protein.</text>
</comment>
<proteinExistence type="inferred from homology"/>
<evidence type="ECO:0000259" key="15">
    <source>
        <dbReference type="PROSITE" id="PS51085"/>
    </source>
</evidence>
<gene>
    <name evidence="17" type="ORF">QGN29_01135</name>
</gene>
<dbReference type="InterPro" id="IPR050573">
    <property type="entry name" value="SDH/FRD_Iron-Sulfur"/>
</dbReference>
<dbReference type="SUPFAM" id="SSF54292">
    <property type="entry name" value="2Fe-2S ferredoxin-like"/>
    <property type="match status" value="1"/>
</dbReference>
<dbReference type="Gene3D" id="3.10.20.30">
    <property type="match status" value="1"/>
</dbReference>
<keyword evidence="10" id="KW-0560">Oxidoreductase</keyword>
<evidence type="ECO:0000256" key="3">
    <source>
        <dbReference type="ARBA" id="ARBA00011294"/>
    </source>
</evidence>
<keyword evidence="8 14" id="KW-0001">2Fe-2S</keyword>
<keyword evidence="6 14" id="KW-0004">4Fe-4S</keyword>
<evidence type="ECO:0000256" key="12">
    <source>
        <dbReference type="ARBA" id="ARBA00023014"/>
    </source>
</evidence>
<evidence type="ECO:0000256" key="8">
    <source>
        <dbReference type="ARBA" id="ARBA00022714"/>
    </source>
</evidence>
<accession>A0AA52EI53</accession>
<dbReference type="SUPFAM" id="SSF46548">
    <property type="entry name" value="alpha-helical ferredoxin"/>
    <property type="match status" value="1"/>
</dbReference>
<keyword evidence="12 14" id="KW-0411">Iron-sulfur</keyword>
<dbReference type="Gene3D" id="1.10.1060.10">
    <property type="entry name" value="Alpha-helical ferredoxin"/>
    <property type="match status" value="1"/>
</dbReference>
<dbReference type="Pfam" id="PF13085">
    <property type="entry name" value="Fer2_3"/>
    <property type="match status" value="1"/>
</dbReference>
<keyword evidence="11 14" id="KW-0408">Iron</keyword>
<comment type="cofactor">
    <cofactor evidence="14">
        <name>[3Fe-4S] cluster</name>
        <dbReference type="ChEBI" id="CHEBI:21137"/>
    </cofactor>
    <text evidence="14">Binds 1 [3Fe-4S] cluster.</text>
</comment>
<evidence type="ECO:0000256" key="2">
    <source>
        <dbReference type="ARBA" id="ARBA00009433"/>
    </source>
</evidence>
<dbReference type="GO" id="GO:0051539">
    <property type="term" value="F:4 iron, 4 sulfur cluster binding"/>
    <property type="evidence" value="ECO:0007669"/>
    <property type="project" value="UniProtKB-KW"/>
</dbReference>
<protein>
    <recommendedName>
        <fullName evidence="5 14">Succinate dehydrogenase iron-sulfur subunit</fullName>
        <ecNumber evidence="4 14">1.3.5.1</ecNumber>
    </recommendedName>
</protein>
<keyword evidence="7" id="KW-0816">Tricarboxylic acid cycle</keyword>
<name>A0AA52EI53_9PROT</name>
<comment type="catalytic activity">
    <reaction evidence="14">
        <text>a quinone + succinate = fumarate + a quinol</text>
        <dbReference type="Rhea" id="RHEA:40523"/>
        <dbReference type="ChEBI" id="CHEBI:24646"/>
        <dbReference type="ChEBI" id="CHEBI:29806"/>
        <dbReference type="ChEBI" id="CHEBI:30031"/>
        <dbReference type="ChEBI" id="CHEBI:132124"/>
        <dbReference type="EC" id="1.3.5.1"/>
    </reaction>
</comment>
<evidence type="ECO:0000256" key="9">
    <source>
        <dbReference type="ARBA" id="ARBA00022723"/>
    </source>
</evidence>
<reference evidence="17" key="1">
    <citation type="submission" date="2023-04" db="EMBL/GenBank/DDBJ databases">
        <title>Complete genome sequence of Temperatibacter marinus.</title>
        <authorList>
            <person name="Rong J.-C."/>
            <person name="Yi M.-L."/>
            <person name="Zhao Q."/>
        </authorList>
    </citation>
    <scope>NUCLEOTIDE SEQUENCE</scope>
    <source>
        <strain evidence="17">NBRC 110045</strain>
    </source>
</reference>
<comment type="cofactor">
    <cofactor evidence="14">
        <name>[2Fe-2S] cluster</name>
        <dbReference type="ChEBI" id="CHEBI:190135"/>
    </cofactor>
    <text evidence="14">Binds 1 [2Fe-2S] cluster.</text>
</comment>
<dbReference type="InterPro" id="IPR006058">
    <property type="entry name" value="2Fe2S_fd_BS"/>
</dbReference>
<dbReference type="PROSITE" id="PS51085">
    <property type="entry name" value="2FE2S_FER_2"/>
    <property type="match status" value="1"/>
</dbReference>
<dbReference type="InterPro" id="IPR009051">
    <property type="entry name" value="Helical_ferredxn"/>
</dbReference>
<dbReference type="GO" id="GO:0051537">
    <property type="term" value="F:2 iron, 2 sulfur cluster binding"/>
    <property type="evidence" value="ECO:0007669"/>
    <property type="project" value="UniProtKB-KW"/>
</dbReference>
<dbReference type="PROSITE" id="PS00198">
    <property type="entry name" value="4FE4S_FER_1"/>
    <property type="match status" value="1"/>
</dbReference>
<evidence type="ECO:0000256" key="13">
    <source>
        <dbReference type="ARBA" id="ARBA00023291"/>
    </source>
</evidence>
<dbReference type="GO" id="GO:0006099">
    <property type="term" value="P:tricarboxylic acid cycle"/>
    <property type="evidence" value="ECO:0007669"/>
    <property type="project" value="UniProtKB-KW"/>
</dbReference>
<dbReference type="GO" id="GO:0046872">
    <property type="term" value="F:metal ion binding"/>
    <property type="evidence" value="ECO:0007669"/>
    <property type="project" value="UniProtKB-KW"/>
</dbReference>
<evidence type="ECO:0000259" key="16">
    <source>
        <dbReference type="PROSITE" id="PS51379"/>
    </source>
</evidence>
<evidence type="ECO:0000256" key="14">
    <source>
        <dbReference type="RuleBase" id="RU361237"/>
    </source>
</evidence>
<comment type="cofactor">
    <cofactor evidence="14">
        <name>[4Fe-4S] cluster</name>
        <dbReference type="ChEBI" id="CHEBI:49883"/>
    </cofactor>
    <text evidence="14">Binds 1 [4Fe-4S] cluster.</text>
</comment>
<dbReference type="AlphaFoldDB" id="A0AA52EI53"/>
<sequence>MKFTITRIDPNKDSLDYEVDFSPLSPDTKPTALDVLLQVQENIFPDLAYRYGCRNALCGVCTIEVNGKPKLACKHKLRENDHITSFSSLPTIRDFVVRRDLVNKQLQGHLEKDQDNGIVSSDPAAVEKFDSLNQCIECYACLDGCPLHEKNEEGGHTEALPYGNPYAFLKAQQAIVDPQATSKSKEKALSFATDLGLNTCIDCDGCKCGVGINLMREVINPLLDAKSAQEK</sequence>
<dbReference type="GO" id="GO:0009055">
    <property type="term" value="F:electron transfer activity"/>
    <property type="evidence" value="ECO:0007669"/>
    <property type="project" value="InterPro"/>
</dbReference>
<evidence type="ECO:0000256" key="1">
    <source>
        <dbReference type="ARBA" id="ARBA00004894"/>
    </source>
</evidence>
<evidence type="ECO:0000256" key="10">
    <source>
        <dbReference type="ARBA" id="ARBA00023002"/>
    </source>
</evidence>
<keyword evidence="9 14" id="KW-0479">Metal-binding</keyword>
<feature type="domain" description="4Fe-4S ferredoxin-type" evidence="16">
    <location>
        <begin position="125"/>
        <end position="155"/>
    </location>
</feature>
<dbReference type="EMBL" id="CP123872">
    <property type="protein sequence ID" value="WND02967.1"/>
    <property type="molecule type" value="Genomic_DNA"/>
</dbReference>
<dbReference type="InterPro" id="IPR001041">
    <property type="entry name" value="2Fe-2S_ferredoxin-type"/>
</dbReference>
<dbReference type="KEGG" id="tmk:QGN29_01135"/>
<evidence type="ECO:0000256" key="5">
    <source>
        <dbReference type="ARBA" id="ARBA00022131"/>
    </source>
</evidence>
<dbReference type="EC" id="1.3.5.1" evidence="4 14"/>
<keyword evidence="13 14" id="KW-0003">3Fe-4S</keyword>
<dbReference type="GO" id="GO:0022904">
    <property type="term" value="P:respiratory electron transport chain"/>
    <property type="evidence" value="ECO:0007669"/>
    <property type="project" value="TreeGrafter"/>
</dbReference>
<dbReference type="NCBIfam" id="TIGR00384">
    <property type="entry name" value="dhsB"/>
    <property type="match status" value="1"/>
</dbReference>
<keyword evidence="18" id="KW-1185">Reference proteome</keyword>
<evidence type="ECO:0000313" key="18">
    <source>
        <dbReference type="Proteomes" id="UP001268683"/>
    </source>
</evidence>
<comment type="similarity">
    <text evidence="2 14">Belongs to the succinate dehydrogenase/fumarate reductase iron-sulfur protein family.</text>
</comment>